<dbReference type="EMBL" id="DTLI01000166">
    <property type="protein sequence ID" value="HHS52585.1"/>
    <property type="molecule type" value="Genomic_DNA"/>
</dbReference>
<reference evidence="3" key="1">
    <citation type="journal article" date="2020" name="mSystems">
        <title>Genome- and Community-Level Interaction Insights into Carbon Utilization and Element Cycling Functions of Hydrothermarchaeota in Hydrothermal Sediment.</title>
        <authorList>
            <person name="Zhou Z."/>
            <person name="Liu Y."/>
            <person name="Xu W."/>
            <person name="Pan J."/>
            <person name="Luo Z.H."/>
            <person name="Li M."/>
        </authorList>
    </citation>
    <scope>NUCLEOTIDE SEQUENCE [LARGE SCALE GENOMIC DNA]</scope>
    <source>
        <strain evidence="3">SpSt-876</strain>
    </source>
</reference>
<keyword evidence="2" id="KW-0472">Membrane</keyword>
<keyword evidence="2" id="KW-1133">Transmembrane helix</keyword>
<dbReference type="PANTHER" id="PTHR32432">
    <property type="entry name" value="CELL DIVISION PROTEIN FTSA-RELATED"/>
    <property type="match status" value="1"/>
</dbReference>
<feature type="transmembrane region" description="Helical" evidence="2">
    <location>
        <begin position="377"/>
        <end position="398"/>
    </location>
</feature>
<evidence type="ECO:0000313" key="3">
    <source>
        <dbReference type="EMBL" id="HHS52585.1"/>
    </source>
</evidence>
<dbReference type="PANTHER" id="PTHR32432:SF3">
    <property type="entry name" value="ETHANOLAMINE UTILIZATION PROTEIN EUTJ"/>
    <property type="match status" value="1"/>
</dbReference>
<dbReference type="CDD" id="cd24049">
    <property type="entry name" value="ASKHA_NBD_PilM"/>
    <property type="match status" value="1"/>
</dbReference>
<keyword evidence="1" id="KW-0175">Coiled coil</keyword>
<protein>
    <recommendedName>
        <fullName evidence="4">Type IV pilus assembly protein PilM</fullName>
    </recommendedName>
</protein>
<dbReference type="Gene3D" id="3.30.420.40">
    <property type="match status" value="2"/>
</dbReference>
<accession>A0A7C6A9L1</accession>
<feature type="coiled-coil region" evidence="1">
    <location>
        <begin position="407"/>
        <end position="444"/>
    </location>
</feature>
<dbReference type="AlphaFoldDB" id="A0A7C6A9L1"/>
<evidence type="ECO:0008006" key="4">
    <source>
        <dbReference type="Google" id="ProtNLM"/>
    </source>
</evidence>
<dbReference type="Pfam" id="PF11104">
    <property type="entry name" value="PilM_2"/>
    <property type="match status" value="1"/>
</dbReference>
<gene>
    <name evidence="3" type="ORF">ENW73_06950</name>
</gene>
<evidence type="ECO:0000256" key="1">
    <source>
        <dbReference type="SAM" id="Coils"/>
    </source>
</evidence>
<keyword evidence="2" id="KW-0812">Transmembrane</keyword>
<dbReference type="InterPro" id="IPR005883">
    <property type="entry name" value="PilM"/>
</dbReference>
<name>A0A7C6A9L1_UNCW3</name>
<dbReference type="InterPro" id="IPR043129">
    <property type="entry name" value="ATPase_NBD"/>
</dbReference>
<dbReference type="Gene3D" id="3.30.1490.300">
    <property type="match status" value="1"/>
</dbReference>
<proteinExistence type="predicted"/>
<dbReference type="SUPFAM" id="SSF53067">
    <property type="entry name" value="Actin-like ATPase domain"/>
    <property type="match status" value="2"/>
</dbReference>
<sequence>MALKLGSLFKTEGKGILSLDIGSNSVKFVRMDGSKITDYGLKEIGETGDIAGTIRDLIKDYKPSQVFTFVSGPSVSMRQALFPKMNRRELHDSIVLRLDKYSPFSLEEAILDFRSLGTVKEAGVPKDNVLVVAARKDIVSDHISTMRKAGLEPTTIGIAPFALAGAVRRFARVKPEENICILDIGAEFTNIVFMKGERLDLARTITTAGNAITEAMTVSITTEEGELSLDAREAEAIKRRYGIPSETSTERLESGIPVRRIATLQRSALERFGAEINRSIDYYKREFGEPKIDRILICGGSALLKGIQAFFEQTTKIPVEIFDPFRLHNLYRPGTPPEAQIGTRLVTALGLLYERETINLLPGELKAKKYTAQDIKLVALLAIFVVPLLLIINLILAVQGTVGAGTIKSLQKELKATEKLYSEYFDLKEEIKELEERQKLLRGIVGQEFATLPLLRRLSLIVPENIQLRNCFLSGERKIKLTGVVSGAPHLLDLDLMQFMMNLERDPLVKSVNLKTKNRTFVLGEPVLDFEIEAELE</sequence>
<comment type="caution">
    <text evidence="3">The sequence shown here is derived from an EMBL/GenBank/DDBJ whole genome shotgun (WGS) entry which is preliminary data.</text>
</comment>
<organism evidence="3">
    <name type="scientific">candidate division WOR-3 bacterium</name>
    <dbReference type="NCBI Taxonomy" id="2052148"/>
    <lineage>
        <taxon>Bacteria</taxon>
        <taxon>Bacteria division WOR-3</taxon>
    </lineage>
</organism>
<dbReference type="InterPro" id="IPR050696">
    <property type="entry name" value="FtsA/MreB"/>
</dbReference>
<evidence type="ECO:0000256" key="2">
    <source>
        <dbReference type="SAM" id="Phobius"/>
    </source>
</evidence>